<comment type="cofactor">
    <cofactor evidence="8">
        <name>Zn(2+)</name>
        <dbReference type="ChEBI" id="CHEBI:29105"/>
    </cofactor>
    <text evidence="8">Binds 2 Zn(2+) ions.</text>
</comment>
<evidence type="ECO:0000256" key="5">
    <source>
        <dbReference type="ARBA" id="ARBA00022759"/>
    </source>
</evidence>
<proteinExistence type="inferred from homology"/>
<dbReference type="NCBIfam" id="NF000801">
    <property type="entry name" value="PRK00055.1-3"/>
    <property type="match status" value="1"/>
</dbReference>
<feature type="binding site" evidence="8">
    <location>
        <position position="210"/>
    </location>
    <ligand>
        <name>Zn(2+)</name>
        <dbReference type="ChEBI" id="CHEBI:29105"/>
        <label>2</label>
        <note>catalytic</note>
    </ligand>
</feature>
<keyword evidence="3 8" id="KW-0540">Nuclease</keyword>
<feature type="binding site" evidence="8">
    <location>
        <position position="210"/>
    </location>
    <ligand>
        <name>Zn(2+)</name>
        <dbReference type="ChEBI" id="CHEBI:29105"/>
        <label>1</label>
        <note>catalytic</note>
    </ligand>
</feature>
<name>A0ABT8WEG5_9FLAO</name>
<dbReference type="CDD" id="cd07717">
    <property type="entry name" value="RNaseZ_ZiPD-like_MBL-fold"/>
    <property type="match status" value="1"/>
</dbReference>
<dbReference type="Proteomes" id="UP001176883">
    <property type="component" value="Unassembled WGS sequence"/>
</dbReference>
<evidence type="ECO:0000256" key="4">
    <source>
        <dbReference type="ARBA" id="ARBA00022723"/>
    </source>
</evidence>
<sequence>MKLTILGCYSATPRTLNNTTSQVLELNNHMFLIDCGEGTQVQLRKHKIKFNRIKHIFISHLHGDHFFGLVGLISTFRLLTRETDLHIYGPKGIKEVVTLQMKLADSWTNYNLIFHELTSDKSELIFEDEKAQVFTIPLNHRVYTNGFLFKEKEGDRKLDIEAVEEANIHVAYYRKLVQGFDVINEDGKTIKNELVTKAGLKPKSYAFCSDTMYKEDIVPIIKNVDALYHESTFLEKHAHLGPKTKHSTAKEAATIAKLANVGTLLLGHYSTRYDGLNAFKEEAQEVFSNVELSEDGKTFDF</sequence>
<accession>A0ABT8WEG5</accession>
<comment type="caution">
    <text evidence="9">The sequence shown here is derived from an EMBL/GenBank/DDBJ whole genome shotgun (WGS) entry which is preliminary data.</text>
</comment>
<comment type="similarity">
    <text evidence="8">Belongs to the RNase Z family.</text>
</comment>
<keyword evidence="7 8" id="KW-0862">Zinc</keyword>
<feature type="binding site" evidence="8">
    <location>
        <position position="140"/>
    </location>
    <ligand>
        <name>Zn(2+)</name>
        <dbReference type="ChEBI" id="CHEBI:29105"/>
        <label>1</label>
        <note>catalytic</note>
    </ligand>
</feature>
<keyword evidence="2 8" id="KW-0819">tRNA processing</keyword>
<evidence type="ECO:0000313" key="9">
    <source>
        <dbReference type="EMBL" id="MDO5971506.1"/>
    </source>
</evidence>
<evidence type="ECO:0000256" key="7">
    <source>
        <dbReference type="ARBA" id="ARBA00022833"/>
    </source>
</evidence>
<comment type="catalytic activity">
    <reaction evidence="8">
        <text>Endonucleolytic cleavage of RNA, removing extra 3' nucleotides from tRNA precursor, generating 3' termini of tRNAs. A 3'-hydroxy group is left at the tRNA terminus and a 5'-phosphoryl group is left at the trailer molecule.</text>
        <dbReference type="EC" id="3.1.26.11"/>
    </reaction>
</comment>
<protein>
    <recommendedName>
        <fullName evidence="8">Ribonuclease Z</fullName>
        <shortName evidence="8">RNase Z</shortName>
        <ecNumber evidence="8">3.1.26.11</ecNumber>
    </recommendedName>
    <alternativeName>
        <fullName evidence="8">tRNA 3 endonuclease</fullName>
    </alternativeName>
    <alternativeName>
        <fullName evidence="8">tRNase Z</fullName>
    </alternativeName>
</protein>
<organism evidence="9 10">
    <name type="scientific">Flavivirga aquimarina</name>
    <dbReference type="NCBI Taxonomy" id="2027862"/>
    <lineage>
        <taxon>Bacteria</taxon>
        <taxon>Pseudomonadati</taxon>
        <taxon>Bacteroidota</taxon>
        <taxon>Flavobacteriia</taxon>
        <taxon>Flavobacteriales</taxon>
        <taxon>Flavobacteriaceae</taxon>
        <taxon>Flavivirga</taxon>
    </lineage>
</organism>
<feature type="binding site" evidence="8">
    <location>
        <position position="60"/>
    </location>
    <ligand>
        <name>Zn(2+)</name>
        <dbReference type="ChEBI" id="CHEBI:29105"/>
        <label>1</label>
        <note>catalytic</note>
    </ligand>
</feature>
<comment type="function">
    <text evidence="8">Zinc phosphodiesterase, which displays some tRNA 3'-processing endonuclease activity. Probably involved in tRNA maturation, by removing a 3'-trailer from precursor tRNA.</text>
</comment>
<dbReference type="Gene3D" id="3.60.15.10">
    <property type="entry name" value="Ribonuclease Z/Hydroxyacylglutathione hydrolase-like"/>
    <property type="match status" value="1"/>
</dbReference>
<gene>
    <name evidence="8" type="primary">rnz</name>
    <name evidence="9" type="ORF">Q4Q35_16995</name>
</gene>
<keyword evidence="4 8" id="KW-0479">Metal-binding</keyword>
<dbReference type="Pfam" id="PF23023">
    <property type="entry name" value="Anti-Pycsar_Apyc1"/>
    <property type="match status" value="1"/>
</dbReference>
<reference evidence="9" key="1">
    <citation type="submission" date="2023-07" db="EMBL/GenBank/DDBJ databases">
        <title>Two novel species in the genus Flavivirga.</title>
        <authorList>
            <person name="Kwon K."/>
        </authorList>
    </citation>
    <scope>NUCLEOTIDE SEQUENCE</scope>
    <source>
        <strain evidence="9">KCTC 52353</strain>
    </source>
</reference>
<dbReference type="GO" id="GO:0042781">
    <property type="term" value="F:3'-tRNA processing endoribonuclease activity"/>
    <property type="evidence" value="ECO:0007669"/>
    <property type="project" value="UniProtKB-EC"/>
</dbReference>
<evidence type="ECO:0000256" key="1">
    <source>
        <dbReference type="ARBA" id="ARBA00011738"/>
    </source>
</evidence>
<dbReference type="RefSeq" id="WP_303279221.1">
    <property type="nucleotide sequence ID" value="NZ_JAUOEK010000155.1"/>
</dbReference>
<feature type="binding site" evidence="8">
    <location>
        <position position="62"/>
    </location>
    <ligand>
        <name>Zn(2+)</name>
        <dbReference type="ChEBI" id="CHEBI:29105"/>
        <label>1</label>
        <note>catalytic</note>
    </ligand>
</feature>
<evidence type="ECO:0000256" key="3">
    <source>
        <dbReference type="ARBA" id="ARBA00022722"/>
    </source>
</evidence>
<evidence type="ECO:0000313" key="10">
    <source>
        <dbReference type="Proteomes" id="UP001176883"/>
    </source>
</evidence>
<dbReference type="HAMAP" id="MF_01818">
    <property type="entry name" value="RNase_Z_BN"/>
    <property type="match status" value="1"/>
</dbReference>
<keyword evidence="10" id="KW-1185">Reference proteome</keyword>
<dbReference type="NCBIfam" id="TIGR02651">
    <property type="entry name" value="RNase_Z"/>
    <property type="match status" value="1"/>
</dbReference>
<evidence type="ECO:0000256" key="6">
    <source>
        <dbReference type="ARBA" id="ARBA00022801"/>
    </source>
</evidence>
<evidence type="ECO:0000256" key="2">
    <source>
        <dbReference type="ARBA" id="ARBA00022694"/>
    </source>
</evidence>
<evidence type="ECO:0000256" key="8">
    <source>
        <dbReference type="HAMAP-Rule" id="MF_01818"/>
    </source>
</evidence>
<comment type="subunit">
    <text evidence="1 8">Homodimer.</text>
</comment>
<dbReference type="InterPro" id="IPR036866">
    <property type="entry name" value="RibonucZ/Hydroxyglut_hydro"/>
</dbReference>
<dbReference type="SUPFAM" id="SSF56281">
    <property type="entry name" value="Metallo-hydrolase/oxidoreductase"/>
    <property type="match status" value="1"/>
</dbReference>
<feature type="binding site" evidence="8">
    <location>
        <position position="64"/>
    </location>
    <ligand>
        <name>Zn(2+)</name>
        <dbReference type="ChEBI" id="CHEBI:29105"/>
        <label>2</label>
        <note>catalytic</note>
    </ligand>
</feature>
<keyword evidence="6 8" id="KW-0378">Hydrolase</keyword>
<keyword evidence="5 8" id="KW-0255">Endonuclease</keyword>
<feature type="binding site" evidence="8">
    <location>
        <position position="65"/>
    </location>
    <ligand>
        <name>Zn(2+)</name>
        <dbReference type="ChEBI" id="CHEBI:29105"/>
        <label>2</label>
        <note>catalytic</note>
    </ligand>
</feature>
<feature type="binding site" evidence="8">
    <location>
        <position position="268"/>
    </location>
    <ligand>
        <name>Zn(2+)</name>
        <dbReference type="ChEBI" id="CHEBI:29105"/>
        <label>2</label>
        <note>catalytic</note>
    </ligand>
</feature>
<dbReference type="InterPro" id="IPR013471">
    <property type="entry name" value="RNase_Z/BN"/>
</dbReference>
<dbReference type="EMBL" id="JAUOEK010000155">
    <property type="protein sequence ID" value="MDO5971506.1"/>
    <property type="molecule type" value="Genomic_DNA"/>
</dbReference>
<feature type="active site" description="Proton acceptor" evidence="8">
    <location>
        <position position="64"/>
    </location>
</feature>
<dbReference type="PANTHER" id="PTHR46018">
    <property type="entry name" value="ZINC PHOSPHODIESTERASE ELAC PROTEIN 1"/>
    <property type="match status" value="1"/>
</dbReference>
<dbReference type="EC" id="3.1.26.11" evidence="8"/>
<dbReference type="PANTHER" id="PTHR46018:SF2">
    <property type="entry name" value="ZINC PHOSPHODIESTERASE ELAC PROTEIN 1"/>
    <property type="match status" value="1"/>
</dbReference>